<dbReference type="EMBL" id="LHXM01000001">
    <property type="protein sequence ID" value="KXA92007.1"/>
    <property type="molecule type" value="Genomic_DNA"/>
</dbReference>
<dbReference type="Pfam" id="PF02597">
    <property type="entry name" value="ThiS"/>
    <property type="match status" value="1"/>
</dbReference>
<accession>A0A133UCW6</accession>
<dbReference type="Proteomes" id="UP000070195">
    <property type="component" value="Unassembled WGS sequence"/>
</dbReference>
<dbReference type="InterPro" id="IPR003749">
    <property type="entry name" value="ThiS/MoaD-like"/>
</dbReference>
<dbReference type="AlphaFoldDB" id="A0A133UCW6"/>
<reference evidence="1 2" key="1">
    <citation type="journal article" date="2016" name="Sci. Rep.">
        <title>Metabolic traits of an uncultured archaeal lineage -MSBL1- from brine pools of the Red Sea.</title>
        <authorList>
            <person name="Mwirichia R."/>
            <person name="Alam I."/>
            <person name="Rashid M."/>
            <person name="Vinu M."/>
            <person name="Ba-Alawi W."/>
            <person name="Anthony Kamau A."/>
            <person name="Kamanda Ngugi D."/>
            <person name="Goker M."/>
            <person name="Klenk H.P."/>
            <person name="Bajic V."/>
            <person name="Stingl U."/>
        </authorList>
    </citation>
    <scope>NUCLEOTIDE SEQUENCE [LARGE SCALE GENOMIC DNA]</scope>
    <source>
        <strain evidence="1">SCGC-AAA259D18</strain>
    </source>
</reference>
<proteinExistence type="predicted"/>
<dbReference type="InterPro" id="IPR012675">
    <property type="entry name" value="Beta-grasp_dom_sf"/>
</dbReference>
<dbReference type="Gene3D" id="3.10.20.30">
    <property type="match status" value="1"/>
</dbReference>
<organism evidence="1 2">
    <name type="scientific">candidate division MSBL1 archaeon SCGC-AAA259D18</name>
    <dbReference type="NCBI Taxonomy" id="1698262"/>
    <lineage>
        <taxon>Archaea</taxon>
        <taxon>Methanobacteriati</taxon>
        <taxon>Methanobacteriota</taxon>
        <taxon>candidate division MSBL1</taxon>
    </lineage>
</organism>
<sequence length="95" mass="10772">MKGMKVKVLVQGELREKVGPNVISIPIKTRETVDTLLIKLSRRNPDLVESILNPKTGDLKDEFNITLNGRSIKQIKGLYTRLKNKDEIAISRQSE</sequence>
<dbReference type="CDD" id="cd17040">
    <property type="entry name" value="Ubl_MoaD_like"/>
    <property type="match status" value="1"/>
</dbReference>
<name>A0A133UCW6_9EURY</name>
<protein>
    <submittedName>
        <fullName evidence="1">Uncharacterized protein</fullName>
    </submittedName>
</protein>
<gene>
    <name evidence="1" type="ORF">AKJ63_00015</name>
</gene>
<evidence type="ECO:0000313" key="1">
    <source>
        <dbReference type="EMBL" id="KXA92007.1"/>
    </source>
</evidence>
<keyword evidence="2" id="KW-1185">Reference proteome</keyword>
<comment type="caution">
    <text evidence="1">The sequence shown here is derived from an EMBL/GenBank/DDBJ whole genome shotgun (WGS) entry which is preliminary data.</text>
</comment>
<evidence type="ECO:0000313" key="2">
    <source>
        <dbReference type="Proteomes" id="UP000070195"/>
    </source>
</evidence>
<dbReference type="SUPFAM" id="SSF54285">
    <property type="entry name" value="MoaD/ThiS"/>
    <property type="match status" value="1"/>
</dbReference>
<dbReference type="InterPro" id="IPR016155">
    <property type="entry name" value="Mopterin_synth/thiamin_S_b"/>
</dbReference>